<proteinExistence type="predicted"/>
<feature type="domain" description="HTH tetR-type" evidence="3">
    <location>
        <begin position="17"/>
        <end position="77"/>
    </location>
</feature>
<dbReference type="Pfam" id="PF17938">
    <property type="entry name" value="TetR_C_29"/>
    <property type="match status" value="1"/>
</dbReference>
<dbReference type="RefSeq" id="WP_306944704.1">
    <property type="nucleotide sequence ID" value="NZ_CP132976.1"/>
</dbReference>
<dbReference type="SUPFAM" id="SSF46689">
    <property type="entry name" value="Homeodomain-like"/>
    <property type="match status" value="1"/>
</dbReference>
<dbReference type="InterPro" id="IPR050109">
    <property type="entry name" value="HTH-type_TetR-like_transc_reg"/>
</dbReference>
<reference evidence="4 5" key="1">
    <citation type="submission" date="2023-08" db="EMBL/GenBank/DDBJ databases">
        <title>Achromobacter seleniivolatilans sp. nov., isolated from seleniferous soil.</title>
        <authorList>
            <person name="Zhang S."/>
            <person name="Li K."/>
            <person name="Peng J."/>
            <person name="Zhao Q."/>
            <person name="Wang H."/>
            <person name="Guo Y."/>
        </authorList>
    </citation>
    <scope>NUCLEOTIDE SEQUENCE [LARGE SCALE GENOMIC DNA]</scope>
    <source>
        <strain evidence="4 5">R39</strain>
    </source>
</reference>
<gene>
    <name evidence="4" type="ORF">RAS12_01335</name>
</gene>
<evidence type="ECO:0000256" key="2">
    <source>
        <dbReference type="PROSITE-ProRule" id="PRU00335"/>
    </source>
</evidence>
<dbReference type="InterPro" id="IPR041474">
    <property type="entry name" value="NicS_C"/>
</dbReference>
<dbReference type="Gene3D" id="1.10.357.10">
    <property type="entry name" value="Tetracycline Repressor, domain 2"/>
    <property type="match status" value="1"/>
</dbReference>
<evidence type="ECO:0000313" key="5">
    <source>
        <dbReference type="Proteomes" id="UP001234798"/>
    </source>
</evidence>
<dbReference type="Pfam" id="PF00440">
    <property type="entry name" value="TetR_N"/>
    <property type="match status" value="1"/>
</dbReference>
<dbReference type="EMBL" id="CP132976">
    <property type="protein sequence ID" value="WMD21038.1"/>
    <property type="molecule type" value="Genomic_DNA"/>
</dbReference>
<evidence type="ECO:0000256" key="1">
    <source>
        <dbReference type="ARBA" id="ARBA00023125"/>
    </source>
</evidence>
<dbReference type="PRINTS" id="PR00455">
    <property type="entry name" value="HTHTETR"/>
</dbReference>
<dbReference type="InterPro" id="IPR009057">
    <property type="entry name" value="Homeodomain-like_sf"/>
</dbReference>
<keyword evidence="1 2" id="KW-0238">DNA-binding</keyword>
<dbReference type="Proteomes" id="UP001234798">
    <property type="component" value="Chromosome"/>
</dbReference>
<protein>
    <submittedName>
        <fullName evidence="4">TetR/AcrR family transcriptional regulator</fullName>
    </submittedName>
</protein>
<evidence type="ECO:0000313" key="4">
    <source>
        <dbReference type="EMBL" id="WMD21038.1"/>
    </source>
</evidence>
<name>A0ABY9M200_9BURK</name>
<accession>A0ABY9M200</accession>
<dbReference type="InterPro" id="IPR036271">
    <property type="entry name" value="Tet_transcr_reg_TetR-rel_C_sf"/>
</dbReference>
<dbReference type="SUPFAM" id="SSF48498">
    <property type="entry name" value="Tetracyclin repressor-like, C-terminal domain"/>
    <property type="match status" value="1"/>
</dbReference>
<evidence type="ECO:0000259" key="3">
    <source>
        <dbReference type="PROSITE" id="PS50977"/>
    </source>
</evidence>
<sequence length="228" mass="25938">MPAKKTSETKTQTRNAQATKERILNMAFKEFAARGYDGARIDAIVARCKVSKNLIYHYFSGKEDLFIQVMERAYGAMRERQNELALTGDDPVADMRTLVEKTIQHFVEQPEFIQLLATENLHKAVHIKKSRVIPVIFNPLRRALHNILEQGKAKGVFRQDADWIDLYVSISGLGSYFVSNRYTLSYVLDVDLGTKERLASRMKHIPDMVISYLCNLSDAPPADNKKSA</sequence>
<dbReference type="PANTHER" id="PTHR30328:SF54">
    <property type="entry name" value="HTH-TYPE TRANSCRIPTIONAL REPRESSOR SCO4008"/>
    <property type="match status" value="1"/>
</dbReference>
<keyword evidence="5" id="KW-1185">Reference proteome</keyword>
<dbReference type="PANTHER" id="PTHR30328">
    <property type="entry name" value="TRANSCRIPTIONAL REPRESSOR"/>
    <property type="match status" value="1"/>
</dbReference>
<organism evidence="4 5">
    <name type="scientific">Achromobacter seleniivolatilans</name>
    <dbReference type="NCBI Taxonomy" id="3047478"/>
    <lineage>
        <taxon>Bacteria</taxon>
        <taxon>Pseudomonadati</taxon>
        <taxon>Pseudomonadota</taxon>
        <taxon>Betaproteobacteria</taxon>
        <taxon>Burkholderiales</taxon>
        <taxon>Alcaligenaceae</taxon>
        <taxon>Achromobacter</taxon>
    </lineage>
</organism>
<dbReference type="InterPro" id="IPR001647">
    <property type="entry name" value="HTH_TetR"/>
</dbReference>
<dbReference type="PROSITE" id="PS50977">
    <property type="entry name" value="HTH_TETR_2"/>
    <property type="match status" value="1"/>
</dbReference>
<feature type="DNA-binding region" description="H-T-H motif" evidence="2">
    <location>
        <begin position="40"/>
        <end position="59"/>
    </location>
</feature>